<dbReference type="OrthoDB" id="9807021at2"/>
<keyword evidence="5" id="KW-1185">Reference proteome</keyword>
<dbReference type="PROSITE" id="PS50111">
    <property type="entry name" value="CHEMOTAXIS_TRANSDUC_2"/>
    <property type="match status" value="1"/>
</dbReference>
<protein>
    <submittedName>
        <fullName evidence="4">Methyl-accepting chemotaxis protein (MCP) signalling domain-containing protein</fullName>
    </submittedName>
</protein>
<dbReference type="STRING" id="1121919.SAMN02745975_00474"/>
<dbReference type="InterPro" id="IPR004089">
    <property type="entry name" value="MCPsignal_dom"/>
</dbReference>
<dbReference type="SMART" id="SM00283">
    <property type="entry name" value="MA"/>
    <property type="match status" value="1"/>
</dbReference>
<dbReference type="PANTHER" id="PTHR32089:SF112">
    <property type="entry name" value="LYSOZYME-LIKE PROTEIN-RELATED"/>
    <property type="match status" value="1"/>
</dbReference>
<dbReference type="GO" id="GO:0016020">
    <property type="term" value="C:membrane"/>
    <property type="evidence" value="ECO:0007669"/>
    <property type="project" value="InterPro"/>
</dbReference>
<evidence type="ECO:0000313" key="4">
    <source>
        <dbReference type="EMBL" id="SHI73247.1"/>
    </source>
</evidence>
<evidence type="ECO:0000313" key="5">
    <source>
        <dbReference type="Proteomes" id="UP000184536"/>
    </source>
</evidence>
<dbReference type="Proteomes" id="UP000184536">
    <property type="component" value="Unassembled WGS sequence"/>
</dbReference>
<name>A0A1M6DIR7_9FIRM</name>
<dbReference type="Gene3D" id="1.10.287.950">
    <property type="entry name" value="Methyl-accepting chemotaxis protein"/>
    <property type="match status" value="1"/>
</dbReference>
<accession>A0A1M6DIR7</accession>
<dbReference type="AlphaFoldDB" id="A0A1M6DIR7"/>
<dbReference type="Pfam" id="PF00015">
    <property type="entry name" value="MCPsignal"/>
    <property type="match status" value="1"/>
</dbReference>
<organism evidence="4 5">
    <name type="scientific">Geosporobacter subterraneus DSM 17957</name>
    <dbReference type="NCBI Taxonomy" id="1121919"/>
    <lineage>
        <taxon>Bacteria</taxon>
        <taxon>Bacillati</taxon>
        <taxon>Bacillota</taxon>
        <taxon>Clostridia</taxon>
        <taxon>Peptostreptococcales</taxon>
        <taxon>Thermotaleaceae</taxon>
        <taxon>Geosporobacter</taxon>
    </lineage>
</organism>
<evidence type="ECO:0000256" key="2">
    <source>
        <dbReference type="PROSITE-ProRule" id="PRU00284"/>
    </source>
</evidence>
<reference evidence="5" key="1">
    <citation type="submission" date="2016-11" db="EMBL/GenBank/DDBJ databases">
        <authorList>
            <person name="Varghese N."/>
            <person name="Submissions S."/>
        </authorList>
    </citation>
    <scope>NUCLEOTIDE SEQUENCE [LARGE SCALE GENOMIC DNA]</scope>
    <source>
        <strain evidence="5">DSM 17957</strain>
    </source>
</reference>
<gene>
    <name evidence="4" type="ORF">SAMN02745975_00474</name>
</gene>
<dbReference type="GO" id="GO:0007165">
    <property type="term" value="P:signal transduction"/>
    <property type="evidence" value="ECO:0007669"/>
    <property type="project" value="UniProtKB-KW"/>
</dbReference>
<dbReference type="RefSeq" id="WP_110939767.1">
    <property type="nucleotide sequence ID" value="NZ_FQZV01000006.1"/>
</dbReference>
<feature type="domain" description="Methyl-accepting transducer" evidence="3">
    <location>
        <begin position="160"/>
        <end position="275"/>
    </location>
</feature>
<dbReference type="EMBL" id="FQZV01000006">
    <property type="protein sequence ID" value="SHI73247.1"/>
    <property type="molecule type" value="Genomic_DNA"/>
</dbReference>
<proteinExistence type="predicted"/>
<dbReference type="SUPFAM" id="SSF58104">
    <property type="entry name" value="Methyl-accepting chemotaxis protein (MCP) signaling domain"/>
    <property type="match status" value="1"/>
</dbReference>
<sequence length="275" mass="30508">MDKIHELIKVAPDFYRFLTTIQGEEIFMTISDKQNFIYAKWMPNFDLGIRSGDIIKENSGAYAALTKKVPIRREMDRSIFGVPYIVYCQPILEKEQVIGTINIAIKTSKKDILMESANDLNHFSNEVFAAMQGIAAQANILDQVGEDMMCEATAAKQQLETASDLIKGIKKIADQINLLGLNAAIEAARVGENGKGFMVVAEEIRKLSGESKGFVDKIGQFLLNIEQTSAVIKKKSQLIHDAAKEQSKMSEETVKTVETLTTMVGKLRDVAEKIG</sequence>
<dbReference type="PANTHER" id="PTHR32089">
    <property type="entry name" value="METHYL-ACCEPTING CHEMOTAXIS PROTEIN MCPB"/>
    <property type="match status" value="1"/>
</dbReference>
<evidence type="ECO:0000256" key="1">
    <source>
        <dbReference type="ARBA" id="ARBA00023224"/>
    </source>
</evidence>
<evidence type="ECO:0000259" key="3">
    <source>
        <dbReference type="PROSITE" id="PS50111"/>
    </source>
</evidence>
<keyword evidence="1 2" id="KW-0807">Transducer</keyword>